<dbReference type="Proteomes" id="UP000251075">
    <property type="component" value="Unassembled WGS sequence"/>
</dbReference>
<dbReference type="GO" id="GO:0005829">
    <property type="term" value="C:cytosol"/>
    <property type="evidence" value="ECO:0007669"/>
    <property type="project" value="TreeGrafter"/>
</dbReference>
<comment type="caution">
    <text evidence="2">The sequence shown here is derived from an EMBL/GenBank/DDBJ whole genome shotgun (WGS) entry which is preliminary data.</text>
</comment>
<feature type="domain" description="CheW-like" evidence="1">
    <location>
        <begin position="5"/>
        <end position="145"/>
    </location>
</feature>
<dbReference type="GO" id="GO:0007165">
    <property type="term" value="P:signal transduction"/>
    <property type="evidence" value="ECO:0007669"/>
    <property type="project" value="InterPro"/>
</dbReference>
<dbReference type="PANTHER" id="PTHR22617:SF23">
    <property type="entry name" value="CHEMOTAXIS PROTEIN CHEW"/>
    <property type="match status" value="1"/>
</dbReference>
<dbReference type="InterPro" id="IPR002545">
    <property type="entry name" value="CheW-lke_dom"/>
</dbReference>
<dbReference type="PANTHER" id="PTHR22617">
    <property type="entry name" value="CHEMOTAXIS SENSOR HISTIDINE KINASE-RELATED"/>
    <property type="match status" value="1"/>
</dbReference>
<dbReference type="AlphaFoldDB" id="A0A364NWV3"/>
<dbReference type="GO" id="GO:0006935">
    <property type="term" value="P:chemotaxis"/>
    <property type="evidence" value="ECO:0007669"/>
    <property type="project" value="InterPro"/>
</dbReference>
<dbReference type="EMBL" id="PGTO01000009">
    <property type="protein sequence ID" value="RAU21533.1"/>
    <property type="molecule type" value="Genomic_DNA"/>
</dbReference>
<dbReference type="Pfam" id="PF01584">
    <property type="entry name" value="CheW"/>
    <property type="match status" value="1"/>
</dbReference>
<dbReference type="InterPro" id="IPR036061">
    <property type="entry name" value="CheW-like_dom_sf"/>
</dbReference>
<protein>
    <submittedName>
        <fullName evidence="2">Chemotaxis protein</fullName>
    </submittedName>
</protein>
<evidence type="ECO:0000313" key="3">
    <source>
        <dbReference type="Proteomes" id="UP000251075"/>
    </source>
</evidence>
<evidence type="ECO:0000313" key="2">
    <source>
        <dbReference type="EMBL" id="RAU21533.1"/>
    </source>
</evidence>
<gene>
    <name evidence="2" type="ORF">CU669_12610</name>
</gene>
<dbReference type="OrthoDB" id="7356921at2"/>
<name>A0A364NWV3_9PROT</name>
<dbReference type="Gene3D" id="2.40.50.180">
    <property type="entry name" value="CheA-289, Domain 4"/>
    <property type="match status" value="1"/>
</dbReference>
<sequence length="167" mass="17983">MVSGLNGVVTFRLCGQVFGLPVEAVREVVPIAWLDRPPQTPSMVQGVLNLGGRAVPVLRLDRLLGLGDGTYGIDASILIMRAVEGEQPLGLLVEHVDGVRPMDGFTTMGFFDGVTFNGCLADQLDFGGQVVQLLAWRNLLLAEERHRLADFQAMTQARLAELGDAAP</sequence>
<dbReference type="InterPro" id="IPR039315">
    <property type="entry name" value="CheW"/>
</dbReference>
<dbReference type="PROSITE" id="PS50851">
    <property type="entry name" value="CHEW"/>
    <property type="match status" value="1"/>
</dbReference>
<dbReference type="SUPFAM" id="SSF50341">
    <property type="entry name" value="CheW-like"/>
    <property type="match status" value="1"/>
</dbReference>
<organism evidence="2 3">
    <name type="scientific">Paramagnetospirillum kuznetsovii</name>
    <dbReference type="NCBI Taxonomy" id="2053833"/>
    <lineage>
        <taxon>Bacteria</taxon>
        <taxon>Pseudomonadati</taxon>
        <taxon>Pseudomonadota</taxon>
        <taxon>Alphaproteobacteria</taxon>
        <taxon>Rhodospirillales</taxon>
        <taxon>Magnetospirillaceae</taxon>
        <taxon>Paramagnetospirillum</taxon>
    </lineage>
</organism>
<evidence type="ECO:0000259" key="1">
    <source>
        <dbReference type="PROSITE" id="PS50851"/>
    </source>
</evidence>
<accession>A0A364NWV3</accession>
<keyword evidence="3" id="KW-1185">Reference proteome</keyword>
<reference evidence="2 3" key="1">
    <citation type="submission" date="2017-11" db="EMBL/GenBank/DDBJ databases">
        <title>Draft genome sequence of magnetotactic bacterium Magnetospirillum kuznetsovii LBB-42.</title>
        <authorList>
            <person name="Grouzdev D.S."/>
            <person name="Rysina M.S."/>
            <person name="Baslerov R.V."/>
            <person name="Koziaeva V."/>
        </authorList>
    </citation>
    <scope>NUCLEOTIDE SEQUENCE [LARGE SCALE GENOMIC DNA]</scope>
    <source>
        <strain evidence="2 3">LBB-42</strain>
    </source>
</reference>
<proteinExistence type="predicted"/>
<dbReference type="SMART" id="SM00260">
    <property type="entry name" value="CheW"/>
    <property type="match status" value="1"/>
</dbReference>